<dbReference type="RefSeq" id="WP_312645260.1">
    <property type="nucleotide sequence ID" value="NZ_CP116967.1"/>
</dbReference>
<reference evidence="2 3" key="1">
    <citation type="submission" date="2023-01" db="EMBL/GenBank/DDBJ databases">
        <title>Cultivation and genomic characterization of new, ubiquitous marine nitrite-oxidizing bacteria from the Nitrospirales.</title>
        <authorList>
            <person name="Mueller A.J."/>
            <person name="Daebeler A."/>
            <person name="Herbold C.W."/>
            <person name="Kirkegaard R.H."/>
            <person name="Daims H."/>
        </authorList>
    </citation>
    <scope>NUCLEOTIDE SEQUENCE [LARGE SCALE GENOMIC DNA]</scope>
    <source>
        <strain evidence="2 3">VA</strain>
    </source>
</reference>
<keyword evidence="1" id="KW-0812">Transmembrane</keyword>
<dbReference type="Proteomes" id="UP001302719">
    <property type="component" value="Chromosome"/>
</dbReference>
<keyword evidence="1" id="KW-0472">Membrane</keyword>
<accession>A0AA96GCE9</accession>
<sequence length="130" mass="13703">MRQSKGFWGGVFKQLTGVCVLLAFSLIVCLGATGVSLAADQELSSPTNEAALGIGSALLTVIYFPVKFAYAILGGVVGTFTYGLTGGDLETAKAVWEPSFYGTYVITPDHLKGNEPVRFLGVSAYEDQAL</sequence>
<protein>
    <submittedName>
        <fullName evidence="2">Uncharacterized protein</fullName>
    </submittedName>
</protein>
<keyword evidence="1" id="KW-1133">Transmembrane helix</keyword>
<gene>
    <name evidence="2" type="ORF">PP769_03510</name>
</gene>
<evidence type="ECO:0000313" key="3">
    <source>
        <dbReference type="Proteomes" id="UP001302719"/>
    </source>
</evidence>
<dbReference type="KEGG" id="nall:PP769_03510"/>
<dbReference type="AlphaFoldDB" id="A0AA96GCE9"/>
<feature type="transmembrane region" description="Helical" evidence="1">
    <location>
        <begin position="62"/>
        <end position="84"/>
    </location>
</feature>
<proteinExistence type="predicted"/>
<keyword evidence="3" id="KW-1185">Reference proteome</keyword>
<evidence type="ECO:0000256" key="1">
    <source>
        <dbReference type="SAM" id="Phobius"/>
    </source>
</evidence>
<dbReference type="EMBL" id="CP116967">
    <property type="protein sequence ID" value="WNM58847.1"/>
    <property type="molecule type" value="Genomic_DNA"/>
</dbReference>
<evidence type="ECO:0000313" key="2">
    <source>
        <dbReference type="EMBL" id="WNM58847.1"/>
    </source>
</evidence>
<organism evidence="2 3">
    <name type="scientific">Candidatus Nitrospira allomarina</name>
    <dbReference type="NCBI Taxonomy" id="3020900"/>
    <lineage>
        <taxon>Bacteria</taxon>
        <taxon>Pseudomonadati</taxon>
        <taxon>Nitrospirota</taxon>
        <taxon>Nitrospiria</taxon>
        <taxon>Nitrospirales</taxon>
        <taxon>Nitrospiraceae</taxon>
        <taxon>Nitrospira</taxon>
    </lineage>
</organism>
<name>A0AA96GCE9_9BACT</name>